<feature type="domain" description="AB hydrolase-1" evidence="4">
    <location>
        <begin position="128"/>
        <end position="294"/>
    </location>
</feature>
<dbReference type="STRING" id="139825.A0A401H069"/>
<dbReference type="InParanoid" id="A0A401H069"/>
<evidence type="ECO:0000256" key="1">
    <source>
        <dbReference type="ARBA" id="ARBA00010088"/>
    </source>
</evidence>
<protein>
    <recommendedName>
        <fullName evidence="8">Alpha/beta-hydrolase</fullName>
    </recommendedName>
</protein>
<dbReference type="PANTHER" id="PTHR43248:SF25">
    <property type="entry name" value="AB HYDROLASE-1 DOMAIN-CONTAINING PROTEIN-RELATED"/>
    <property type="match status" value="1"/>
</dbReference>
<keyword evidence="3" id="KW-0812">Transmembrane</keyword>
<evidence type="ECO:0008006" key="8">
    <source>
        <dbReference type="Google" id="ProtNLM"/>
    </source>
</evidence>
<feature type="domain" description="Peptidase S33 tripeptidyl aminopeptidase-like C-terminal" evidence="5">
    <location>
        <begin position="471"/>
        <end position="574"/>
    </location>
</feature>
<dbReference type="Proteomes" id="UP000287166">
    <property type="component" value="Unassembled WGS sequence"/>
</dbReference>
<gene>
    <name evidence="6" type="ORF">SCP_1200380</name>
</gene>
<organism evidence="6 7">
    <name type="scientific">Sparassis crispa</name>
    <dbReference type="NCBI Taxonomy" id="139825"/>
    <lineage>
        <taxon>Eukaryota</taxon>
        <taxon>Fungi</taxon>
        <taxon>Dikarya</taxon>
        <taxon>Basidiomycota</taxon>
        <taxon>Agaricomycotina</taxon>
        <taxon>Agaricomycetes</taxon>
        <taxon>Polyporales</taxon>
        <taxon>Sparassidaceae</taxon>
        <taxon>Sparassis</taxon>
    </lineage>
</organism>
<keyword evidence="3" id="KW-0472">Membrane</keyword>
<dbReference type="RefSeq" id="XP_027618726.1">
    <property type="nucleotide sequence ID" value="XM_027762925.1"/>
</dbReference>
<dbReference type="OrthoDB" id="425534at2759"/>
<dbReference type="AlphaFoldDB" id="A0A401H069"/>
<dbReference type="InterPro" id="IPR000073">
    <property type="entry name" value="AB_hydrolase_1"/>
</dbReference>
<evidence type="ECO:0000313" key="7">
    <source>
        <dbReference type="Proteomes" id="UP000287166"/>
    </source>
</evidence>
<comment type="similarity">
    <text evidence="1">Belongs to the peptidase S33 family.</text>
</comment>
<keyword evidence="7" id="KW-1185">Reference proteome</keyword>
<dbReference type="Pfam" id="PF08386">
    <property type="entry name" value="Abhydrolase_4"/>
    <property type="match status" value="1"/>
</dbReference>
<keyword evidence="2" id="KW-0378">Hydrolase</keyword>
<evidence type="ECO:0000256" key="3">
    <source>
        <dbReference type="SAM" id="Phobius"/>
    </source>
</evidence>
<sequence>MGYAPDDEQALLGIASATATRRRRNGWRSTIYLSLFLLGVVGIRNIIPCVQHRRQFHEAASLQNADPEFDWYSLTPASDIHWTPCFVEYQCARLVLPLDYLSPAGFGPNVTIALQMLPATDKANYKGTILLNPGGPGGSGTSLVARAGKNLSQIVGPAYDVLGFDPRGTGASTPVAQCFASEAEYQIWNLQGGGLLHPDGVSVPLARAREQVVGQRCAQALGGSGIEDAAGSLKEWGGGRFMSTPSVATDMLRITEKLGQEKLQYWGFSYGSVLGQYFAAMYPDKVGRLIIDGVMDGYNYRGDVPGEVWNSNLVDTEKVRTSFFTFCHQAGPEKCPLYEPTVEEIIARVDVIMERISAEPVALPFASGGPTVIGTTELIRAMFLATYNPAALFGSLADTYVAVEQNDTTTLAKLWATVNGGFACSCKSTPAWLADSETEAFYFIACADREPTSYAPDDFAAHLANLTAVSPSAGPIWGQIYLQCTEWSVRSKWRYTGPLAAESTANPVLLIAPRYDPVCPLSDGRKVHARYGGSGLLVQNSFGHCTLSAPSLCTAKYVREYFATGALPPEGAECEPDELPFVGTVKDVAAMSNEDRELLDALRGLSGELLMMGNF</sequence>
<evidence type="ECO:0000259" key="4">
    <source>
        <dbReference type="Pfam" id="PF00561"/>
    </source>
</evidence>
<dbReference type="GO" id="GO:0016787">
    <property type="term" value="F:hydrolase activity"/>
    <property type="evidence" value="ECO:0007669"/>
    <property type="project" value="UniProtKB-KW"/>
</dbReference>
<dbReference type="GeneID" id="38784730"/>
<dbReference type="InterPro" id="IPR051601">
    <property type="entry name" value="Serine_prot/Carboxylest_S33"/>
</dbReference>
<keyword evidence="3" id="KW-1133">Transmembrane helix</keyword>
<feature type="transmembrane region" description="Helical" evidence="3">
    <location>
        <begin position="30"/>
        <end position="47"/>
    </location>
</feature>
<reference evidence="6 7" key="1">
    <citation type="journal article" date="2018" name="Sci. Rep.">
        <title>Genome sequence of the cauliflower mushroom Sparassis crispa (Hanabiratake) and its association with beneficial usage.</title>
        <authorList>
            <person name="Kiyama R."/>
            <person name="Furutani Y."/>
            <person name="Kawaguchi K."/>
            <person name="Nakanishi T."/>
        </authorList>
    </citation>
    <scope>NUCLEOTIDE SEQUENCE [LARGE SCALE GENOMIC DNA]</scope>
</reference>
<comment type="caution">
    <text evidence="6">The sequence shown here is derived from an EMBL/GenBank/DDBJ whole genome shotgun (WGS) entry which is preliminary data.</text>
</comment>
<evidence type="ECO:0000313" key="6">
    <source>
        <dbReference type="EMBL" id="GBE87813.1"/>
    </source>
</evidence>
<dbReference type="EMBL" id="BFAD01000012">
    <property type="protein sequence ID" value="GBE87813.1"/>
    <property type="molecule type" value="Genomic_DNA"/>
</dbReference>
<dbReference type="InterPro" id="IPR029058">
    <property type="entry name" value="AB_hydrolase_fold"/>
</dbReference>
<dbReference type="SUPFAM" id="SSF53474">
    <property type="entry name" value="alpha/beta-Hydrolases"/>
    <property type="match status" value="1"/>
</dbReference>
<evidence type="ECO:0000259" key="5">
    <source>
        <dbReference type="Pfam" id="PF08386"/>
    </source>
</evidence>
<dbReference type="Gene3D" id="3.40.50.1820">
    <property type="entry name" value="alpha/beta hydrolase"/>
    <property type="match status" value="1"/>
</dbReference>
<dbReference type="PANTHER" id="PTHR43248">
    <property type="entry name" value="2-SUCCINYL-6-HYDROXY-2,4-CYCLOHEXADIENE-1-CARBOXYLATE SYNTHASE"/>
    <property type="match status" value="1"/>
</dbReference>
<accession>A0A401H069</accession>
<evidence type="ECO:0000256" key="2">
    <source>
        <dbReference type="ARBA" id="ARBA00022801"/>
    </source>
</evidence>
<dbReference type="InterPro" id="IPR013595">
    <property type="entry name" value="Pept_S33_TAP-like_C"/>
</dbReference>
<proteinExistence type="inferred from homology"/>
<dbReference type="Pfam" id="PF00561">
    <property type="entry name" value="Abhydrolase_1"/>
    <property type="match status" value="1"/>
</dbReference>
<name>A0A401H069_9APHY</name>